<keyword evidence="2 5" id="KW-0132">Cell division</keyword>
<evidence type="ECO:0000256" key="5">
    <source>
        <dbReference type="HAMAP-Rule" id="MF_01804"/>
    </source>
</evidence>
<evidence type="ECO:0000313" key="7">
    <source>
        <dbReference type="Proteomes" id="UP000190657"/>
    </source>
</evidence>
<dbReference type="EMBL" id="FUWW01000013">
    <property type="protein sequence ID" value="SJZ67582.1"/>
    <property type="molecule type" value="Genomic_DNA"/>
</dbReference>
<evidence type="ECO:0000313" key="6">
    <source>
        <dbReference type="EMBL" id="SJZ67582.1"/>
    </source>
</evidence>
<dbReference type="SUPFAM" id="SSF46785">
    <property type="entry name" value="Winged helix' DNA-binding domain"/>
    <property type="match status" value="2"/>
</dbReference>
<keyword evidence="3 5" id="KW-0159">Chromosome partition</keyword>
<evidence type="ECO:0000256" key="1">
    <source>
        <dbReference type="ARBA" id="ARBA00022490"/>
    </source>
</evidence>
<dbReference type="Pfam" id="PF04079">
    <property type="entry name" value="SMC_ScpB"/>
    <property type="match status" value="1"/>
</dbReference>
<dbReference type="PIRSF" id="PIRSF019345">
    <property type="entry name" value="ScpB"/>
    <property type="match status" value="1"/>
</dbReference>
<comment type="subunit">
    <text evidence="5">Homodimer. Homodimerization may be required to stabilize the binding of ScpA to the Smc head domains. Component of a cohesin-like complex composed of ScpA, ScpB and the Smc homodimer, in which ScpA and ScpB bind to the head domain of Smc. The presence of the three proteins is required for the association of the complex with DNA.</text>
</comment>
<proteinExistence type="inferred from homology"/>
<dbReference type="HAMAP" id="MF_01804">
    <property type="entry name" value="ScpB"/>
    <property type="match status" value="1"/>
</dbReference>
<name>A0A1T4MKR3_9FIRM</name>
<keyword evidence="4 5" id="KW-0131">Cell cycle</keyword>
<gene>
    <name evidence="5" type="primary">scpB</name>
    <name evidence="6" type="ORF">SAMN02745114_01301</name>
</gene>
<dbReference type="NCBIfam" id="TIGR00281">
    <property type="entry name" value="SMC-Scp complex subunit ScpB"/>
    <property type="match status" value="1"/>
</dbReference>
<accession>A0A1T4MKR3</accession>
<evidence type="ECO:0000256" key="3">
    <source>
        <dbReference type="ARBA" id="ARBA00022829"/>
    </source>
</evidence>
<dbReference type="STRING" id="290054.SAMN02745114_01301"/>
<dbReference type="AlphaFoldDB" id="A0A1T4MKR3"/>
<dbReference type="InterPro" id="IPR036388">
    <property type="entry name" value="WH-like_DNA-bd_sf"/>
</dbReference>
<dbReference type="RefSeq" id="WP_242941757.1">
    <property type="nucleotide sequence ID" value="NZ_FUWW01000013.1"/>
</dbReference>
<dbReference type="InterPro" id="IPR036390">
    <property type="entry name" value="WH_DNA-bd_sf"/>
</dbReference>
<keyword evidence="7" id="KW-1185">Reference proteome</keyword>
<dbReference type="GO" id="GO:0006260">
    <property type="term" value="P:DNA replication"/>
    <property type="evidence" value="ECO:0007669"/>
    <property type="project" value="UniProtKB-UniRule"/>
</dbReference>
<dbReference type="InterPro" id="IPR005234">
    <property type="entry name" value="ScpB_csome_segregation"/>
</dbReference>
<evidence type="ECO:0000256" key="2">
    <source>
        <dbReference type="ARBA" id="ARBA00022618"/>
    </source>
</evidence>
<organism evidence="6 7">
    <name type="scientific">Eubacterium coprostanoligenes</name>
    <dbReference type="NCBI Taxonomy" id="290054"/>
    <lineage>
        <taxon>Bacteria</taxon>
        <taxon>Bacillati</taxon>
        <taxon>Bacillota</taxon>
        <taxon>Clostridia</taxon>
        <taxon>Eubacteriales</taxon>
        <taxon>Eubacteriaceae</taxon>
        <taxon>Eubacterium</taxon>
    </lineage>
</organism>
<dbReference type="GO" id="GO:0005737">
    <property type="term" value="C:cytoplasm"/>
    <property type="evidence" value="ECO:0007669"/>
    <property type="project" value="UniProtKB-SubCell"/>
</dbReference>
<comment type="subcellular location">
    <subcellularLocation>
        <location evidence="5">Cytoplasm</location>
    </subcellularLocation>
    <text evidence="5">Associated with two foci at the outer edges of the nucleoid region in young cells, and at four foci within both cell halves in older cells.</text>
</comment>
<dbReference type="GO" id="GO:0051304">
    <property type="term" value="P:chromosome separation"/>
    <property type="evidence" value="ECO:0007669"/>
    <property type="project" value="InterPro"/>
</dbReference>
<protein>
    <recommendedName>
        <fullName evidence="5">Segregation and condensation protein B</fullName>
    </recommendedName>
</protein>
<comment type="similarity">
    <text evidence="5">Belongs to the ScpB family.</text>
</comment>
<evidence type="ECO:0000256" key="4">
    <source>
        <dbReference type="ARBA" id="ARBA00023306"/>
    </source>
</evidence>
<dbReference type="PANTHER" id="PTHR34298:SF2">
    <property type="entry name" value="SEGREGATION AND CONDENSATION PROTEIN B"/>
    <property type="match status" value="1"/>
</dbReference>
<dbReference type="PANTHER" id="PTHR34298">
    <property type="entry name" value="SEGREGATION AND CONDENSATION PROTEIN B"/>
    <property type="match status" value="1"/>
</dbReference>
<dbReference type="Proteomes" id="UP000190657">
    <property type="component" value="Unassembled WGS sequence"/>
</dbReference>
<dbReference type="GO" id="GO:0051301">
    <property type="term" value="P:cell division"/>
    <property type="evidence" value="ECO:0007669"/>
    <property type="project" value="UniProtKB-KW"/>
</dbReference>
<reference evidence="6 7" key="1">
    <citation type="submission" date="2017-02" db="EMBL/GenBank/DDBJ databases">
        <authorList>
            <person name="Peterson S.W."/>
        </authorList>
    </citation>
    <scope>NUCLEOTIDE SEQUENCE [LARGE SCALE GENOMIC DNA]</scope>
    <source>
        <strain evidence="6 7">ATCC 51222</strain>
    </source>
</reference>
<dbReference type="Gene3D" id="1.10.10.10">
    <property type="entry name" value="Winged helix-like DNA-binding domain superfamily/Winged helix DNA-binding domain"/>
    <property type="match status" value="2"/>
</dbReference>
<sequence>MNKTENLVSTLEAMLFAAGDPVEPAKLSEVLDIDIETIEKMLDYLGAQYDERGSGLMLIRVDNKYQICTREKYSEEVRKLMEIKKNAPLSNAAFEVLAVIAYNKTVTRSFIEQVRGVDCSGPISSLVQKGLIEEKGRMDLPGRPLIYGTTDRFLRCFSLNSLEDLPDLPKTEEVESIAKDDSQTSLFDNENKSDILKEKEISELAHIEEE</sequence>
<keyword evidence="1 5" id="KW-0963">Cytoplasm</keyword>
<comment type="function">
    <text evidence="5">Participates in chromosomal partition during cell division. May act via the formation of a condensin-like complex containing Smc and ScpA that pull DNA away from mid-cell into both cell halves.</text>
</comment>